<dbReference type="InterPro" id="IPR050493">
    <property type="entry name" value="FAD-dep_Monooxygenase_BioMet"/>
</dbReference>
<dbReference type="PANTHER" id="PTHR13789">
    <property type="entry name" value="MONOOXYGENASE"/>
    <property type="match status" value="1"/>
</dbReference>
<dbReference type="PANTHER" id="PTHR13789:SF309">
    <property type="entry name" value="PUTATIVE (AFU_ORTHOLOGUE AFUA_6G14510)-RELATED"/>
    <property type="match status" value="1"/>
</dbReference>
<keyword evidence="2" id="KW-0503">Monooxygenase</keyword>
<dbReference type="SUPFAM" id="SSF51905">
    <property type="entry name" value="FAD/NAD(P)-binding domain"/>
    <property type="match status" value="1"/>
</dbReference>
<dbReference type="EMBL" id="JAVDVC010000006">
    <property type="protein sequence ID" value="MDR6959506.1"/>
    <property type="molecule type" value="Genomic_DNA"/>
</dbReference>
<name>A0AAW8MBT2_9PSED</name>
<proteinExistence type="predicted"/>
<sequence length="376" mass="40494">MTKGLWMRILIVGGGIAGFSMARALELKGYQADLVERRPDETSGDSGLFLPGNAGRALKQLGLLDRVQSAAAVIRTQSILDKNGRQLSVTQTQDVWGSCGPCLSLPRAGLHGILRQSLSRTQLRFELAVEAIEQSATTCQVNFSDGSSATYDIVVGADGIGSSVRSMLFPAINPTYVGNVSWRFITRNTTTIDSWTAMLGHRKALLAIPVNANDIYVYADTALAFQDIQSTTAQASLPALFNDFSGPILPLITQIPAGTLVHFSKIEQVVMDDWIKGRVVLIGDAAHAASPSMAQNAGMALEDALVLAESIAAAESPDGALATYTARRRHRVEWTQKQCAARDKMRAWPTPLRNAVLKVLGNRLYARSYSPLAAPL</sequence>
<evidence type="ECO:0000256" key="2">
    <source>
        <dbReference type="ARBA" id="ARBA00023033"/>
    </source>
</evidence>
<organism evidence="4 5">
    <name type="scientific">Pseudomonas brassicacearum</name>
    <dbReference type="NCBI Taxonomy" id="930166"/>
    <lineage>
        <taxon>Bacteria</taxon>
        <taxon>Pseudomonadati</taxon>
        <taxon>Pseudomonadota</taxon>
        <taxon>Gammaproteobacteria</taxon>
        <taxon>Pseudomonadales</taxon>
        <taxon>Pseudomonadaceae</taxon>
        <taxon>Pseudomonas</taxon>
    </lineage>
</organism>
<dbReference type="PRINTS" id="PR00420">
    <property type="entry name" value="RNGMNOXGNASE"/>
</dbReference>
<dbReference type="GO" id="GO:0004497">
    <property type="term" value="F:monooxygenase activity"/>
    <property type="evidence" value="ECO:0007669"/>
    <property type="project" value="UniProtKB-KW"/>
</dbReference>
<dbReference type="InterPro" id="IPR036188">
    <property type="entry name" value="FAD/NAD-bd_sf"/>
</dbReference>
<dbReference type="Proteomes" id="UP001252613">
    <property type="component" value="Unassembled WGS sequence"/>
</dbReference>
<dbReference type="RefSeq" id="WP_310362816.1">
    <property type="nucleotide sequence ID" value="NZ_JAVDVC010000006.1"/>
</dbReference>
<comment type="caution">
    <text evidence="4">The sequence shown here is derived from an EMBL/GenBank/DDBJ whole genome shotgun (WGS) entry which is preliminary data.</text>
</comment>
<evidence type="ECO:0000256" key="1">
    <source>
        <dbReference type="ARBA" id="ARBA00023002"/>
    </source>
</evidence>
<dbReference type="Gene3D" id="3.50.50.60">
    <property type="entry name" value="FAD/NAD(P)-binding domain"/>
    <property type="match status" value="1"/>
</dbReference>
<evidence type="ECO:0000313" key="5">
    <source>
        <dbReference type="Proteomes" id="UP001252613"/>
    </source>
</evidence>
<dbReference type="GO" id="GO:0071949">
    <property type="term" value="F:FAD binding"/>
    <property type="evidence" value="ECO:0007669"/>
    <property type="project" value="InterPro"/>
</dbReference>
<evidence type="ECO:0000313" key="4">
    <source>
        <dbReference type="EMBL" id="MDR6959506.1"/>
    </source>
</evidence>
<dbReference type="InterPro" id="IPR002938">
    <property type="entry name" value="FAD-bd"/>
</dbReference>
<accession>A0AAW8MBT2</accession>
<feature type="domain" description="FAD-binding" evidence="3">
    <location>
        <begin position="9"/>
        <end position="333"/>
    </location>
</feature>
<reference evidence="4" key="1">
    <citation type="submission" date="2023-07" db="EMBL/GenBank/DDBJ databases">
        <title>Sorghum-associated microbial communities from plants grown in Nebraska, USA.</title>
        <authorList>
            <person name="Schachtman D."/>
        </authorList>
    </citation>
    <scope>NUCLEOTIDE SEQUENCE</scope>
    <source>
        <strain evidence="4">3432</strain>
    </source>
</reference>
<keyword evidence="1" id="KW-0560">Oxidoreductase</keyword>
<dbReference type="Pfam" id="PF01494">
    <property type="entry name" value="FAD_binding_3"/>
    <property type="match status" value="1"/>
</dbReference>
<dbReference type="AlphaFoldDB" id="A0AAW8MBT2"/>
<protein>
    <submittedName>
        <fullName evidence="4">2-polyprenyl-6-methoxyphenol hydroxylase-like FAD-dependent oxidoreductase</fullName>
    </submittedName>
</protein>
<evidence type="ECO:0000259" key="3">
    <source>
        <dbReference type="Pfam" id="PF01494"/>
    </source>
</evidence>
<gene>
    <name evidence="4" type="ORF">J2W43_003503</name>
</gene>